<feature type="domain" description="PurM-like C-terminal" evidence="7">
    <location>
        <begin position="475"/>
        <end position="626"/>
    </location>
</feature>
<dbReference type="InterPro" id="IPR029062">
    <property type="entry name" value="Class_I_gatase-like"/>
</dbReference>
<dbReference type="Pfam" id="PF02769">
    <property type="entry name" value="AIRS_C"/>
    <property type="match status" value="1"/>
</dbReference>
<dbReference type="Gene3D" id="3.40.50.880">
    <property type="match status" value="1"/>
</dbReference>
<dbReference type="NCBIfam" id="TIGR01857">
    <property type="entry name" value="FGAM-synthase"/>
    <property type="match status" value="1"/>
</dbReference>
<evidence type="ECO:0000256" key="3">
    <source>
        <dbReference type="ARBA" id="ARBA00022741"/>
    </source>
</evidence>
<evidence type="ECO:0000313" key="9">
    <source>
        <dbReference type="EMBL" id="KFF31838.1"/>
    </source>
</evidence>
<keyword evidence="1 9" id="KW-0436">Ligase</keyword>
<dbReference type="PROSITE" id="PS51273">
    <property type="entry name" value="GATASE_TYPE_1"/>
    <property type="match status" value="1"/>
</dbReference>
<dbReference type="PANTHER" id="PTHR10099">
    <property type="entry name" value="PHOSPHORIBOSYLFORMYLGLYCINAMIDINE SYNTHASE"/>
    <property type="match status" value="1"/>
</dbReference>
<dbReference type="GO" id="GO:0006164">
    <property type="term" value="P:purine nucleotide biosynthetic process"/>
    <property type="evidence" value="ECO:0007669"/>
    <property type="project" value="UniProtKB-KW"/>
</dbReference>
<name>A0A086BPH4_9BIFI</name>
<dbReference type="InterPro" id="IPR036921">
    <property type="entry name" value="PurM-like_N_sf"/>
</dbReference>
<keyword evidence="6" id="KW-0460">Magnesium</keyword>
<dbReference type="PANTHER" id="PTHR10099:SF1">
    <property type="entry name" value="PHOSPHORIBOSYLFORMYLGLYCINAMIDINE SYNTHASE"/>
    <property type="match status" value="1"/>
</dbReference>
<dbReference type="InterPro" id="IPR010141">
    <property type="entry name" value="FGAM_synthase"/>
</dbReference>
<dbReference type="SUPFAM" id="SSF56042">
    <property type="entry name" value="PurM C-terminal domain-like"/>
    <property type="match status" value="2"/>
</dbReference>
<feature type="domain" description="Phosphoribosylformylglycinamidine synthase linker" evidence="8">
    <location>
        <begin position="213"/>
        <end position="255"/>
    </location>
</feature>
<dbReference type="GO" id="GO:0005524">
    <property type="term" value="F:ATP binding"/>
    <property type="evidence" value="ECO:0007669"/>
    <property type="project" value="UniProtKB-KW"/>
</dbReference>
<dbReference type="eggNOG" id="COG0046">
    <property type="taxonomic scope" value="Bacteria"/>
</dbReference>
<reference evidence="9 10" key="1">
    <citation type="journal article" date="2014" name="Appl. Environ. Microbiol.">
        <title>Genomic encyclopedia of type strains of the genus Bifidobacterium.</title>
        <authorList>
            <person name="Milani C."/>
            <person name="Lugli G.A."/>
            <person name="Duranti S."/>
            <person name="Turroni F."/>
            <person name="Bottacini F."/>
            <person name="Mangifesta M."/>
            <person name="Sanchez B."/>
            <person name="Viappiani A."/>
            <person name="Mancabelli L."/>
            <person name="Taminiau B."/>
            <person name="Delcenserie V."/>
            <person name="Barrangou R."/>
            <person name="Margolles A."/>
            <person name="van Sinderen D."/>
            <person name="Ventura M."/>
        </authorList>
    </citation>
    <scope>NUCLEOTIDE SEQUENCE [LARGE SCALE GENOMIC DNA]</scope>
    <source>
        <strain evidence="9 10">DSM 19703</strain>
    </source>
</reference>
<dbReference type="GO" id="GO:0004642">
    <property type="term" value="F:phosphoribosylformylglycinamidine synthase activity"/>
    <property type="evidence" value="ECO:0007669"/>
    <property type="project" value="UniProtKB-EC"/>
</dbReference>
<dbReference type="Pfam" id="PF13507">
    <property type="entry name" value="GATase_5"/>
    <property type="match status" value="1"/>
</dbReference>
<organism evidence="9 10">
    <name type="scientific">Bifidobacterium bombi DSM 19703</name>
    <dbReference type="NCBI Taxonomy" id="1341695"/>
    <lineage>
        <taxon>Bacteria</taxon>
        <taxon>Bacillati</taxon>
        <taxon>Actinomycetota</taxon>
        <taxon>Actinomycetes</taxon>
        <taxon>Bifidobacteriales</taxon>
        <taxon>Bifidobacteriaceae</taxon>
        <taxon>Bifidobacterium</taxon>
    </lineage>
</organism>
<dbReference type="CDD" id="cd02203">
    <property type="entry name" value="PurL_repeat1"/>
    <property type="match status" value="1"/>
</dbReference>
<dbReference type="Gene3D" id="3.90.650.10">
    <property type="entry name" value="PurM-like C-terminal domain"/>
    <property type="match status" value="1"/>
</dbReference>
<evidence type="ECO:0000256" key="1">
    <source>
        <dbReference type="ARBA" id="ARBA00022598"/>
    </source>
</evidence>
<keyword evidence="3" id="KW-0547">Nucleotide-binding</keyword>
<dbReference type="EMBL" id="ATLK01000001">
    <property type="protein sequence ID" value="KFF31838.1"/>
    <property type="molecule type" value="Genomic_DNA"/>
</dbReference>
<dbReference type="FunFam" id="3.30.1330.10:FF:000013">
    <property type="entry name" value="Phosphoribosylformylglycinamidine synthase"/>
    <property type="match status" value="1"/>
</dbReference>
<evidence type="ECO:0000259" key="7">
    <source>
        <dbReference type="Pfam" id="PF02769"/>
    </source>
</evidence>
<dbReference type="SUPFAM" id="SSF52317">
    <property type="entry name" value="Class I glutamine amidotransferase-like"/>
    <property type="match status" value="1"/>
</dbReference>
<dbReference type="InterPro" id="IPR010918">
    <property type="entry name" value="PurM-like_C_dom"/>
</dbReference>
<protein>
    <submittedName>
        <fullName evidence="9">Phosphoribosylformylglycinamidine synthase</fullName>
        <ecNumber evidence="9">6.3.5.3</ecNumber>
    </submittedName>
</protein>
<dbReference type="InterPro" id="IPR036676">
    <property type="entry name" value="PurM-like_C_sf"/>
</dbReference>
<comment type="caution">
    <text evidence="9">The sequence shown here is derived from an EMBL/GenBank/DDBJ whole genome shotgun (WGS) entry which is preliminary data.</text>
</comment>
<keyword evidence="5" id="KW-0067">ATP-binding</keyword>
<evidence type="ECO:0000313" key="10">
    <source>
        <dbReference type="Proteomes" id="UP000028730"/>
    </source>
</evidence>
<dbReference type="Gene3D" id="3.30.1330.10">
    <property type="entry name" value="PurM-like, N-terminal domain"/>
    <property type="match status" value="2"/>
</dbReference>
<dbReference type="SMART" id="SM01211">
    <property type="entry name" value="GATase_5"/>
    <property type="match status" value="1"/>
</dbReference>
<evidence type="ECO:0000256" key="5">
    <source>
        <dbReference type="ARBA" id="ARBA00022840"/>
    </source>
</evidence>
<dbReference type="GO" id="GO:0005737">
    <property type="term" value="C:cytoplasm"/>
    <property type="evidence" value="ECO:0007669"/>
    <property type="project" value="TreeGrafter"/>
</dbReference>
<gene>
    <name evidence="9" type="ORF">BBOMB_1243</name>
</gene>
<dbReference type="SUPFAM" id="SSF55326">
    <property type="entry name" value="PurM N-terminal domain-like"/>
    <property type="match status" value="2"/>
</dbReference>
<dbReference type="Proteomes" id="UP000028730">
    <property type="component" value="Unassembled WGS sequence"/>
</dbReference>
<dbReference type="GO" id="GO:0046872">
    <property type="term" value="F:metal ion binding"/>
    <property type="evidence" value="ECO:0007669"/>
    <property type="project" value="UniProtKB-KW"/>
</dbReference>
<keyword evidence="10" id="KW-1185">Reference proteome</keyword>
<sequence length="1375" mass="147696">MVFRIYVEKKQGFEVKADQLLDEWRDVLGLDTLVAVRIVNRYDVDGVSEELFQRAVRTVFSEPQSDVTATDLDALLEGMPMGTQEGGDGAVDVSGNGSYGSSSVRAVFAVEPLPGQFDQRADSAAECIQLISQAGRPQVRTATIYVLEGSSLSQTDVQAVKRYVINPVESRETDVDAPVPDTLQVRVPVPADVERITGFNELDDEGLRGFIRDRALAMDLGDIKVCQDYFRGEGRVPTITEIKVVDTYWSDHCRHTTFGTRLDDVRIDDAVVRRAFDEYLRMRRELKREGKPCSLMDIGTIGAKWIKSLGGLESLDESEEVNACTVKVKVDVAAGGGHAGGAATKKETQDWLFLFKNETHNHPTEIEPFGGAATCIGGCIRDPLSGRSYVYQAMRVTGAGDPRVPVGQTLPGKLPQRKLVTAAAEGYSSYGNQIGLATGQVSEIYHPGYVAKRMEVGAVVGATPADHVRRETPSAGDRIILLGGRTGRDGIGGATGASVAQDEHSLEERGAEVQKGNAIVERKLQRLFRRKDACRLIKRCNDFGAGGVSVATGEIADGLCIDLDAVPKKYEGLDGTDLAISESQERMAVDVAAKDVDEFLRYAKEENLEATVVAVVTREPRMRMTWRGDTIVDLSREFLASNGAQKHQSVHIRADERTASGNDGDDVGGQDILAYTHPWRMGSLSERLNALVGDINVASNKGLAERFDSTIGAATVLMPFGGRRQLTPTQAMVAKFPVEGETDTASAMAWGFNPYISERNQYAGAYLAVVESLAKLVATGFTRDAAYLSFQEYFGRLGDDPIRWGRPTASVLGALMAQVDLGVAAIGGKDSMSGTFEGLDVPPTLISFAVSVGDASHVVSPEFKGAGHRIVRIAPKYGDERAVGGSQGKVDQHCAVYGAYDLIPRSKSLLSVMDVVQALAADGSALAISTPGYGAAAEALFKMALGNRIGLRLAGIDVDDLFVPAYGSFLIELKDGAGLPDVDPDSMDMQVIGETTADYRFTVVSPKAQSWRGCRQASMSDDDGRVCGSHADGFHAEPDDEDMMCESADLDDVQERWEGVLESVYPYRSKACAAASAAANRDRYGTSAVPTLNFDVPAFRSSRPRHVGGVRPRVVIPVFPGNNCEYDSAQAFRRAGAEVHTLIINNLTAGAVAGSAKALAAAIRASQIVMIPGGFSGGDEPDGSAKFIAAFFRSPEVADAVRDLLHNRDGLMLGICNGFQALVKLGLLPYGDIVDMTSQCPTVTFNTIGRHQSRLVRTRVASTKSPWLSLTSVGAVHTVAVSHGEGRFVASPHLLRQLVDDGQIATQYVGDDGRPSMDLSVNPNGSVFAVEGVTSPDGRILGKMGHSERSGDNLYRNVPGDHYQPVFEAGVAYFA</sequence>
<evidence type="ECO:0000256" key="2">
    <source>
        <dbReference type="ARBA" id="ARBA00022723"/>
    </source>
</evidence>
<dbReference type="STRING" id="1341695.BBOMB_1243"/>
<evidence type="ECO:0000259" key="8">
    <source>
        <dbReference type="Pfam" id="PF18072"/>
    </source>
</evidence>
<evidence type="ECO:0000256" key="4">
    <source>
        <dbReference type="ARBA" id="ARBA00022755"/>
    </source>
</evidence>
<accession>A0A086BPH4</accession>
<dbReference type="eggNOG" id="COG0047">
    <property type="taxonomic scope" value="Bacteria"/>
</dbReference>
<dbReference type="EC" id="6.3.5.3" evidence="9"/>
<keyword evidence="4" id="KW-0658">Purine biosynthesis</keyword>
<proteinExistence type="predicted"/>
<keyword evidence="2" id="KW-0479">Metal-binding</keyword>
<dbReference type="CDD" id="cd02204">
    <property type="entry name" value="PurL_repeat2"/>
    <property type="match status" value="1"/>
</dbReference>
<evidence type="ECO:0000256" key="6">
    <source>
        <dbReference type="ARBA" id="ARBA00022842"/>
    </source>
</evidence>
<dbReference type="InterPro" id="IPR041609">
    <property type="entry name" value="PurL_linker"/>
</dbReference>
<dbReference type="Pfam" id="PF18072">
    <property type="entry name" value="FGAR-AT_linker"/>
    <property type="match status" value="1"/>
</dbReference>